<dbReference type="WBParaSite" id="nRc.2.0.1.t14094-RA">
    <property type="protein sequence ID" value="nRc.2.0.1.t14094-RA"/>
    <property type="gene ID" value="nRc.2.0.1.g14094"/>
</dbReference>
<organism evidence="2 3">
    <name type="scientific">Romanomermis culicivorax</name>
    <name type="common">Nematode worm</name>
    <dbReference type="NCBI Taxonomy" id="13658"/>
    <lineage>
        <taxon>Eukaryota</taxon>
        <taxon>Metazoa</taxon>
        <taxon>Ecdysozoa</taxon>
        <taxon>Nematoda</taxon>
        <taxon>Enoplea</taxon>
        <taxon>Dorylaimia</taxon>
        <taxon>Mermithida</taxon>
        <taxon>Mermithoidea</taxon>
        <taxon>Mermithidae</taxon>
        <taxon>Romanomermis</taxon>
    </lineage>
</organism>
<dbReference type="AlphaFoldDB" id="A0A915IJQ4"/>
<evidence type="ECO:0000256" key="1">
    <source>
        <dbReference type="SAM" id="MobiDB-lite"/>
    </source>
</evidence>
<evidence type="ECO:0000313" key="3">
    <source>
        <dbReference type="WBParaSite" id="nRc.2.0.1.t14094-RA"/>
    </source>
</evidence>
<feature type="compositionally biased region" description="Polar residues" evidence="1">
    <location>
        <begin position="168"/>
        <end position="177"/>
    </location>
</feature>
<protein>
    <submittedName>
        <fullName evidence="3">Uncharacterized protein</fullName>
    </submittedName>
</protein>
<accession>A0A915IJQ4</accession>
<reference evidence="3" key="1">
    <citation type="submission" date="2022-11" db="UniProtKB">
        <authorList>
            <consortium name="WormBaseParasite"/>
        </authorList>
    </citation>
    <scope>IDENTIFICATION</scope>
</reference>
<feature type="compositionally biased region" description="Low complexity" evidence="1">
    <location>
        <begin position="45"/>
        <end position="55"/>
    </location>
</feature>
<evidence type="ECO:0000313" key="2">
    <source>
        <dbReference type="Proteomes" id="UP000887565"/>
    </source>
</evidence>
<sequence>MKYTALHLKLAHHLRPTHLVSGTTRLTTEDKSRQGLEEYPPNTRQQSPHHQSQPQDAYINHFDRSASRDHPCPTPPIGLWCDAHKSHTHIPKITSGSSNKMLNKPIGKISTLQLRPFNRRQWSSESALMISVANAIGDHAAECCPNEVQIIPPAQGTISMKPTRKNQSRTTDTASST</sequence>
<keyword evidence="2" id="KW-1185">Reference proteome</keyword>
<dbReference type="Proteomes" id="UP000887565">
    <property type="component" value="Unplaced"/>
</dbReference>
<feature type="compositionally biased region" description="Basic and acidic residues" evidence="1">
    <location>
        <begin position="27"/>
        <end position="36"/>
    </location>
</feature>
<name>A0A915IJQ4_ROMCU</name>
<proteinExistence type="predicted"/>
<feature type="region of interest" description="Disordered" evidence="1">
    <location>
        <begin position="19"/>
        <end position="55"/>
    </location>
</feature>
<feature type="region of interest" description="Disordered" evidence="1">
    <location>
        <begin position="155"/>
        <end position="177"/>
    </location>
</feature>